<dbReference type="AlphaFoldDB" id="E0UUY5"/>
<dbReference type="PANTHER" id="PTHR35894">
    <property type="entry name" value="GENERAL SECRETION PATHWAY PROTEIN A-RELATED"/>
    <property type="match status" value="1"/>
</dbReference>
<dbReference type="PANTHER" id="PTHR35894:SF1">
    <property type="entry name" value="PHOSPHORIBULOKINASE _ URIDINE KINASE FAMILY"/>
    <property type="match status" value="1"/>
</dbReference>
<dbReference type="Proteomes" id="UP000007803">
    <property type="component" value="Chromosome"/>
</dbReference>
<accession>E0UUY5</accession>
<evidence type="ECO:0000313" key="2">
    <source>
        <dbReference type="EMBL" id="ADN08497.1"/>
    </source>
</evidence>
<dbReference type="InterPro" id="IPR052026">
    <property type="entry name" value="ExeA_AAA_ATPase_DNA-bind"/>
</dbReference>
<name>E0UUY5_SULAO</name>
<dbReference type="GO" id="GO:0016887">
    <property type="term" value="F:ATP hydrolysis activity"/>
    <property type="evidence" value="ECO:0007669"/>
    <property type="project" value="InterPro"/>
</dbReference>
<dbReference type="KEGG" id="sua:Saut_0448"/>
<keyword evidence="3" id="KW-1185">Reference proteome</keyword>
<dbReference type="Pfam" id="PF13401">
    <property type="entry name" value="AAA_22"/>
    <property type="match status" value="1"/>
</dbReference>
<dbReference type="OrthoDB" id="5333475at2"/>
<dbReference type="SMART" id="SM00382">
    <property type="entry name" value="AAA"/>
    <property type="match status" value="1"/>
</dbReference>
<proteinExistence type="predicted"/>
<reference evidence="3" key="1">
    <citation type="journal article" date="2010" name="Stand. Genomic Sci.">
        <title>Complete genome sequence of Sulfurimonas autotrophica type strain (OK10).</title>
        <authorList>
            <person name="Sikorski J."/>
            <person name="Munk C."/>
            <person name="Lapidus A."/>
            <person name="Djao O."/>
            <person name="Lucas S."/>
            <person name="Glavina Del Rio T."/>
            <person name="Nolan M."/>
            <person name="Tice H."/>
            <person name="Han C."/>
            <person name="Cheng J."/>
            <person name="Tapia R."/>
            <person name="Goodwin L."/>
            <person name="Pitluck S."/>
            <person name="Liolios K."/>
            <person name="Ivanova N."/>
            <person name="Mavromatis K."/>
            <person name="Mikhailova N."/>
            <person name="Pati A."/>
            <person name="Sims D."/>
            <person name="Meincke L."/>
            <person name="Brettin T."/>
            <person name="Detter J."/>
            <person name="Chen A."/>
            <person name="Palaniappan K."/>
            <person name="Land M."/>
            <person name="Hauser L."/>
            <person name="Chang Y."/>
            <person name="Jeffries C."/>
            <person name="Rohde M."/>
            <person name="Lang E."/>
            <person name="Spring S."/>
            <person name="Goker M."/>
            <person name="Woyke T."/>
            <person name="Bristow J."/>
            <person name="Eisen J."/>
            <person name="Markowitz V."/>
            <person name="Hugenholtz P."/>
            <person name="Kyrpides N."/>
            <person name="Klenk H."/>
        </authorList>
    </citation>
    <scope>NUCLEOTIDE SEQUENCE [LARGE SCALE GENOMIC DNA]</scope>
    <source>
        <strain evidence="3">ATCC BAA-671 / DSM 16294 / JCM 11897 / OK10</strain>
    </source>
</reference>
<sequence length="263" mass="31078">MDYLEISRIFEEKSQEMNFFESFETMHLKNNLLNIFKNDTKQLIFLIGEPGVGKSAFVNHLENENNENINIIKFDIPFLEPVDFIKTLIKKSKEEVKDFSIEGLIKQVVSIYKNSNYVVIIDEAQLLSKDMIEVIRILADSKAFWFILVMHKHESKNILNAPQFSSRPHKILELNHLQKNEYKDYIYLKLKDINKPYLLEELSFKYLNFIYKNTKGNFREFKKMLHTAFLLLNYAQNNHKHKYQKLSKCILTMAAIEGGLIDV</sequence>
<dbReference type="EMBL" id="CP002205">
    <property type="protein sequence ID" value="ADN08497.1"/>
    <property type="molecule type" value="Genomic_DNA"/>
</dbReference>
<gene>
    <name evidence="2" type="ordered locus">Saut_0448</name>
</gene>
<dbReference type="RefSeq" id="WP_013326253.1">
    <property type="nucleotide sequence ID" value="NC_014506.1"/>
</dbReference>
<organism evidence="2 3">
    <name type="scientific">Sulfurimonas autotrophica (strain ATCC BAA-671 / DSM 16294 / JCM 11897 / OK10)</name>
    <dbReference type="NCBI Taxonomy" id="563040"/>
    <lineage>
        <taxon>Bacteria</taxon>
        <taxon>Pseudomonadati</taxon>
        <taxon>Campylobacterota</taxon>
        <taxon>Epsilonproteobacteria</taxon>
        <taxon>Campylobacterales</taxon>
        <taxon>Sulfurimonadaceae</taxon>
        <taxon>Sulfurimonas</taxon>
    </lineage>
</organism>
<dbReference type="eggNOG" id="COG2842">
    <property type="taxonomic scope" value="Bacteria"/>
</dbReference>
<feature type="domain" description="AAA+ ATPase" evidence="1">
    <location>
        <begin position="40"/>
        <end position="178"/>
    </location>
</feature>
<evidence type="ECO:0000313" key="3">
    <source>
        <dbReference type="Proteomes" id="UP000007803"/>
    </source>
</evidence>
<dbReference type="InterPro" id="IPR049945">
    <property type="entry name" value="AAA_22"/>
</dbReference>
<protein>
    <recommendedName>
        <fullName evidence="1">AAA+ ATPase domain-containing protein</fullName>
    </recommendedName>
</protein>
<dbReference type="SUPFAM" id="SSF52540">
    <property type="entry name" value="P-loop containing nucleoside triphosphate hydrolases"/>
    <property type="match status" value="1"/>
</dbReference>
<dbReference type="HOGENOM" id="CLU_089961_1_0_7"/>
<evidence type="ECO:0000259" key="1">
    <source>
        <dbReference type="SMART" id="SM00382"/>
    </source>
</evidence>
<dbReference type="InterPro" id="IPR027417">
    <property type="entry name" value="P-loop_NTPase"/>
</dbReference>
<dbReference type="Gene3D" id="3.40.50.300">
    <property type="entry name" value="P-loop containing nucleotide triphosphate hydrolases"/>
    <property type="match status" value="1"/>
</dbReference>
<dbReference type="STRING" id="563040.Saut_0448"/>
<dbReference type="InterPro" id="IPR003593">
    <property type="entry name" value="AAA+_ATPase"/>
</dbReference>